<name>A0A8S5S2E0_9CAUD</name>
<feature type="transmembrane region" description="Helical" evidence="1">
    <location>
        <begin position="7"/>
        <end position="28"/>
    </location>
</feature>
<organism evidence="2">
    <name type="scientific">Siphoviridae sp. ctCIv11</name>
    <dbReference type="NCBI Taxonomy" id="2827806"/>
    <lineage>
        <taxon>Viruses</taxon>
        <taxon>Duplodnaviria</taxon>
        <taxon>Heunggongvirae</taxon>
        <taxon>Uroviricota</taxon>
        <taxon>Caudoviricetes</taxon>
    </lineage>
</organism>
<sequence>MKKRFILELLIVGLAIIFIIFPILITVLTTQL</sequence>
<keyword evidence="1" id="KW-0812">Transmembrane</keyword>
<reference evidence="2" key="1">
    <citation type="journal article" date="2021" name="Proc. Natl. Acad. Sci. U.S.A.">
        <title>A Catalog of Tens of Thousands of Viruses from Human Metagenomes Reveals Hidden Associations with Chronic Diseases.</title>
        <authorList>
            <person name="Tisza M.J."/>
            <person name="Buck C.B."/>
        </authorList>
    </citation>
    <scope>NUCLEOTIDE SEQUENCE</scope>
    <source>
        <strain evidence="2">CtCIv11</strain>
    </source>
</reference>
<keyword evidence="1" id="KW-0472">Membrane</keyword>
<protein>
    <submittedName>
        <fullName evidence="2">PBP-dependent ABC transporter-like protein</fullName>
    </submittedName>
</protein>
<evidence type="ECO:0000256" key="1">
    <source>
        <dbReference type="SAM" id="Phobius"/>
    </source>
</evidence>
<dbReference type="EMBL" id="BK032513">
    <property type="protein sequence ID" value="DAF44879.1"/>
    <property type="molecule type" value="Genomic_DNA"/>
</dbReference>
<accession>A0A8S5S2E0</accession>
<evidence type="ECO:0000313" key="2">
    <source>
        <dbReference type="EMBL" id="DAF44879.1"/>
    </source>
</evidence>
<keyword evidence="1" id="KW-1133">Transmembrane helix</keyword>
<proteinExistence type="predicted"/>